<accession>D8M1W0</accession>
<feature type="compositionally biased region" description="Basic and acidic residues" evidence="1">
    <location>
        <begin position="176"/>
        <end position="200"/>
    </location>
</feature>
<dbReference type="RefSeq" id="XP_012896097.1">
    <property type="nucleotide sequence ID" value="XM_013040643.1"/>
</dbReference>
<gene>
    <name evidence="2" type="ORF">GSBLH_T00002121001</name>
</gene>
<evidence type="ECO:0000313" key="2">
    <source>
        <dbReference type="EMBL" id="CBK22049.2"/>
    </source>
</evidence>
<sequence>MKGPNNHSTTIAFVEEGSVLALASQEPSSLESSNDEFSSNIANSSFTGEESAHGFCNTGSLDLKQGSRIVFPTYPFDMNCSFPDDFTSGLGSVDEFSDHCINDTLSDLTTSSDLVDYSSDFSLPLEFGTEFSGVVSPSSNCVGALKDLPLEYSQCDCIEPNGYSCTNNSSGSYGAEDSRGSKGSDYSSDQRDSDEYHDPMRSDVLISNSNQHSLSTSLLLDQRDICVTMGIEGYVNPVPYCFPSGADILTDQAEEVCQEPDGYRTSFNASASALPSLDNCFLPCTFSTGETLCTTSDNCNSFCIVRFSESA</sequence>
<keyword evidence="3" id="KW-1185">Reference proteome</keyword>
<dbReference type="AlphaFoldDB" id="D8M1W0"/>
<reference evidence="2" key="1">
    <citation type="submission" date="2010-02" db="EMBL/GenBank/DDBJ databases">
        <title>Sequencing and annotation of the Blastocystis hominis genome.</title>
        <authorList>
            <person name="Wincker P."/>
        </authorList>
    </citation>
    <scope>NUCLEOTIDE SEQUENCE</scope>
    <source>
        <strain evidence="2">Singapore isolate B</strain>
    </source>
</reference>
<feature type="region of interest" description="Disordered" evidence="1">
    <location>
        <begin position="168"/>
        <end position="200"/>
    </location>
</feature>
<dbReference type="EMBL" id="FN668646">
    <property type="protein sequence ID" value="CBK22049.2"/>
    <property type="molecule type" value="Genomic_DNA"/>
</dbReference>
<protein>
    <submittedName>
        <fullName evidence="2">Uncharacterized protein</fullName>
    </submittedName>
</protein>
<name>D8M1W0_BLAHO</name>
<dbReference type="GeneID" id="24919328"/>
<dbReference type="InParanoid" id="D8M1W0"/>
<evidence type="ECO:0000313" key="3">
    <source>
        <dbReference type="Proteomes" id="UP000008312"/>
    </source>
</evidence>
<evidence type="ECO:0000256" key="1">
    <source>
        <dbReference type="SAM" id="MobiDB-lite"/>
    </source>
</evidence>
<proteinExistence type="predicted"/>
<organism evidence="2">
    <name type="scientific">Blastocystis hominis</name>
    <dbReference type="NCBI Taxonomy" id="12968"/>
    <lineage>
        <taxon>Eukaryota</taxon>
        <taxon>Sar</taxon>
        <taxon>Stramenopiles</taxon>
        <taxon>Bigyra</taxon>
        <taxon>Opalozoa</taxon>
        <taxon>Opalinata</taxon>
        <taxon>Blastocystidae</taxon>
        <taxon>Blastocystis</taxon>
    </lineage>
</organism>
<dbReference type="Proteomes" id="UP000008312">
    <property type="component" value="Unassembled WGS sequence"/>
</dbReference>